<evidence type="ECO:0000259" key="6">
    <source>
        <dbReference type="PROSITE" id="PS51007"/>
    </source>
</evidence>
<name>A0A553BAF0_9FLAO</name>
<dbReference type="InterPro" id="IPR036909">
    <property type="entry name" value="Cyt_c-like_dom_sf"/>
</dbReference>
<dbReference type="Proteomes" id="UP000318669">
    <property type="component" value="Unassembled WGS sequence"/>
</dbReference>
<dbReference type="OrthoDB" id="9811395at2"/>
<dbReference type="GO" id="GO:0020037">
    <property type="term" value="F:heme binding"/>
    <property type="evidence" value="ECO:0007669"/>
    <property type="project" value="InterPro"/>
</dbReference>
<protein>
    <submittedName>
        <fullName evidence="8">Cytochrome c</fullName>
    </submittedName>
</protein>
<dbReference type="PANTHER" id="PTHR33751">
    <property type="entry name" value="CBB3-TYPE CYTOCHROME C OXIDASE SUBUNIT FIXP"/>
    <property type="match status" value="1"/>
</dbReference>
<dbReference type="SUPFAM" id="SSF46626">
    <property type="entry name" value="Cytochrome c"/>
    <property type="match status" value="1"/>
</dbReference>
<dbReference type="InterPro" id="IPR009056">
    <property type="entry name" value="Cyt_c-like_dom"/>
</dbReference>
<keyword evidence="1 4" id="KW-0349">Heme</keyword>
<dbReference type="Gene3D" id="1.10.760.10">
    <property type="entry name" value="Cytochrome c-like domain"/>
    <property type="match status" value="1"/>
</dbReference>
<evidence type="ECO:0000256" key="2">
    <source>
        <dbReference type="ARBA" id="ARBA00022723"/>
    </source>
</evidence>
<accession>A0A553BAF0</accession>
<reference evidence="9 10" key="1">
    <citation type="submission" date="2019-07" db="EMBL/GenBank/DDBJ databases">
        <title>Novel species of Flavobacterium.</title>
        <authorList>
            <person name="Liu Q."/>
            <person name="Xin Y.-H."/>
        </authorList>
    </citation>
    <scope>NUCLEOTIDE SEQUENCE [LARGE SCALE GENOMIC DNA]</scope>
    <source>
        <strain evidence="7 9">GSP39</strain>
        <strain evidence="8 10">GSR22</strain>
    </source>
</reference>
<evidence type="ECO:0000256" key="4">
    <source>
        <dbReference type="PROSITE-ProRule" id="PRU00433"/>
    </source>
</evidence>
<feature type="compositionally biased region" description="Basic and acidic residues" evidence="5">
    <location>
        <begin position="59"/>
        <end position="77"/>
    </location>
</feature>
<dbReference type="GO" id="GO:0009055">
    <property type="term" value="F:electron transfer activity"/>
    <property type="evidence" value="ECO:0007669"/>
    <property type="project" value="InterPro"/>
</dbReference>
<keyword evidence="3 4" id="KW-0408">Iron</keyword>
<dbReference type="GO" id="GO:0046872">
    <property type="term" value="F:metal ion binding"/>
    <property type="evidence" value="ECO:0007669"/>
    <property type="project" value="UniProtKB-KW"/>
</dbReference>
<proteinExistence type="predicted"/>
<feature type="region of interest" description="Disordered" evidence="5">
    <location>
        <begin position="48"/>
        <end position="77"/>
    </location>
</feature>
<evidence type="ECO:0000256" key="3">
    <source>
        <dbReference type="ARBA" id="ARBA00023004"/>
    </source>
</evidence>
<comment type="caution">
    <text evidence="8">The sequence shown here is derived from an EMBL/GenBank/DDBJ whole genome shotgun (WGS) entry which is preliminary data.</text>
</comment>
<evidence type="ECO:0000256" key="1">
    <source>
        <dbReference type="ARBA" id="ARBA00022617"/>
    </source>
</evidence>
<evidence type="ECO:0000313" key="8">
    <source>
        <dbReference type="EMBL" id="TRX05211.1"/>
    </source>
</evidence>
<evidence type="ECO:0000313" key="7">
    <source>
        <dbReference type="EMBL" id="TRX01940.1"/>
    </source>
</evidence>
<evidence type="ECO:0000313" key="10">
    <source>
        <dbReference type="Proteomes" id="UP000318669"/>
    </source>
</evidence>
<evidence type="ECO:0000313" key="9">
    <source>
        <dbReference type="Proteomes" id="UP000318528"/>
    </source>
</evidence>
<dbReference type="PROSITE" id="PS51007">
    <property type="entry name" value="CYTC"/>
    <property type="match status" value="1"/>
</dbReference>
<sequence>MKKSKQYREFFSHTLCKLCRTTKIEFAIITALMYAVLMLTSCRNSEKNQEQIEQNHPQQKGEENHNHEHNEHSQQMNETREWLKQELGEKYNQPVSPGTEEQLAQGKDIFTKYCVTCHGSGGKGDGPGATTLQPKPADFTDPEHSSFYSNQGRIYLIKKGMKGTAMAAWENILSEEEILSVYVYVNSLKNSDGMMEHQGQNHQENE</sequence>
<keyword evidence="9" id="KW-1185">Reference proteome</keyword>
<dbReference type="Proteomes" id="UP000318528">
    <property type="component" value="Unassembled WGS sequence"/>
</dbReference>
<dbReference type="Pfam" id="PF00034">
    <property type="entry name" value="Cytochrom_C"/>
    <property type="match status" value="1"/>
</dbReference>
<evidence type="ECO:0000256" key="5">
    <source>
        <dbReference type="SAM" id="MobiDB-lite"/>
    </source>
</evidence>
<dbReference type="EMBL" id="VJZL01000051">
    <property type="protein sequence ID" value="TRX05211.1"/>
    <property type="molecule type" value="Genomic_DNA"/>
</dbReference>
<gene>
    <name evidence="8" type="ORF">FNW11_16490</name>
    <name evidence="7" type="ORF">FNW12_16670</name>
</gene>
<keyword evidence="2 4" id="KW-0479">Metal-binding</keyword>
<feature type="domain" description="Cytochrome c" evidence="6">
    <location>
        <begin position="101"/>
        <end position="189"/>
    </location>
</feature>
<dbReference type="EMBL" id="VJZN01000045">
    <property type="protein sequence ID" value="TRX01940.1"/>
    <property type="molecule type" value="Genomic_DNA"/>
</dbReference>
<organism evidence="8 10">
    <name type="scientific">Flavobacterium gawalongense</name>
    <dbReference type="NCBI Taxonomy" id="2594432"/>
    <lineage>
        <taxon>Bacteria</taxon>
        <taxon>Pseudomonadati</taxon>
        <taxon>Bacteroidota</taxon>
        <taxon>Flavobacteriia</taxon>
        <taxon>Flavobacteriales</taxon>
        <taxon>Flavobacteriaceae</taxon>
        <taxon>Flavobacterium</taxon>
    </lineage>
</organism>
<dbReference type="PANTHER" id="PTHR33751:SF13">
    <property type="entry name" value="CYTOCHROME BC1 COMPLEX CYTOCHROME C SUBUNIT"/>
    <property type="match status" value="1"/>
</dbReference>
<dbReference type="InterPro" id="IPR050597">
    <property type="entry name" value="Cytochrome_c_Oxidase_Subunit"/>
</dbReference>
<dbReference type="AlphaFoldDB" id="A0A553BAF0"/>
<dbReference type="RefSeq" id="WP_143388879.1">
    <property type="nucleotide sequence ID" value="NZ_VJZL01000051.1"/>
</dbReference>